<dbReference type="AlphaFoldDB" id="A0A932YYI0"/>
<accession>A0A932YYI0</accession>
<dbReference type="Proteomes" id="UP000756703">
    <property type="component" value="Unassembled WGS sequence"/>
</dbReference>
<feature type="non-terminal residue" evidence="1">
    <location>
        <position position="1"/>
    </location>
</feature>
<dbReference type="EMBL" id="JACQMI010000002">
    <property type="protein sequence ID" value="MBI4132534.1"/>
    <property type="molecule type" value="Genomic_DNA"/>
</dbReference>
<evidence type="ECO:0000313" key="2">
    <source>
        <dbReference type="Proteomes" id="UP000756703"/>
    </source>
</evidence>
<organism evidence="1 2">
    <name type="scientific">Candidatus Sungiibacteriota bacterium</name>
    <dbReference type="NCBI Taxonomy" id="2750080"/>
    <lineage>
        <taxon>Bacteria</taxon>
        <taxon>Candidatus Sungiibacteriota</taxon>
    </lineage>
</organism>
<comment type="caution">
    <text evidence="1">The sequence shown here is derived from an EMBL/GenBank/DDBJ whole genome shotgun (WGS) entry which is preliminary data.</text>
</comment>
<proteinExistence type="predicted"/>
<evidence type="ECO:0000313" key="1">
    <source>
        <dbReference type="EMBL" id="MBI4132534.1"/>
    </source>
</evidence>
<reference evidence="1" key="1">
    <citation type="submission" date="2020-07" db="EMBL/GenBank/DDBJ databases">
        <title>Huge and variable diversity of episymbiotic CPR bacteria and DPANN archaea in groundwater ecosystems.</title>
        <authorList>
            <person name="He C.Y."/>
            <person name="Keren R."/>
            <person name="Whittaker M."/>
            <person name="Farag I.F."/>
            <person name="Doudna J."/>
            <person name="Cate J.H.D."/>
            <person name="Banfield J.F."/>
        </authorList>
    </citation>
    <scope>NUCLEOTIDE SEQUENCE</scope>
    <source>
        <strain evidence="1">NC_groundwater_1225_Ag_S-0.1um_56_177</strain>
    </source>
</reference>
<gene>
    <name evidence="1" type="ORF">HY473_00335</name>
</gene>
<name>A0A932YYI0_9BACT</name>
<protein>
    <submittedName>
        <fullName evidence="1">Uncharacterized protein</fullName>
    </submittedName>
</protein>
<sequence>YTWTLDGDAIVGTFAKPWLFTLTSNAGEVSLSRLGVAVTDLIKAGERASASFEASLR</sequence>